<dbReference type="SUPFAM" id="SSF47240">
    <property type="entry name" value="Ferritin-like"/>
    <property type="match status" value="1"/>
</dbReference>
<sequence length="397" mass="45752">MVTLFSKKGCSNCNILKEELSKAGIMYNEVVKKNIVEIEDCVEGTECENKIYKLKSFPILQIDNNWIGDFQEAMNRFSEPLLSKNTNKYAMYPITYHDVYELYKKARASYWQPEEIDLSKDGKDWVQLTGDEQHFISYILAFFSASDGIVNENININFSQEIEVAEVRAFYAFQEAIEAVHSETYSILLDKYITNPLKKQYLQNGISNISAVKEKAEWAQKYMSVEKPFAQRLLAFACVEGIYFSGSFCAIFWLKKRNLLPGLAFSNELISRDEALHTEFAILLYSYLKNKLPQNIVHNIVGDAVKNEKAFILEALPCKLIGMNHNLMSQYIEYVADRLLTQLGYSKLYNVENPFEFMEIISLNGKTNFFEKRVGEYAKAGVMSNNEDMVFELDADF</sequence>
<proteinExistence type="inferred from homology"/>
<dbReference type="InterPro" id="IPR036249">
    <property type="entry name" value="Thioredoxin-like_sf"/>
</dbReference>
<name>A0A6C0F5V2_9ZZZZ</name>
<dbReference type="GO" id="GO:0016491">
    <property type="term" value="F:oxidoreductase activity"/>
    <property type="evidence" value="ECO:0007669"/>
    <property type="project" value="InterPro"/>
</dbReference>
<dbReference type="PANTHER" id="PTHR23409:SF18">
    <property type="entry name" value="RIBONUCLEOSIDE-DIPHOSPHATE REDUCTASE SUBUNIT M2"/>
    <property type="match status" value="1"/>
</dbReference>
<dbReference type="SUPFAM" id="SSF52833">
    <property type="entry name" value="Thioredoxin-like"/>
    <property type="match status" value="1"/>
</dbReference>
<dbReference type="InterPro" id="IPR000358">
    <property type="entry name" value="RNR_small_fam"/>
</dbReference>
<dbReference type="CDD" id="cd01049">
    <property type="entry name" value="RNRR2"/>
    <property type="match status" value="1"/>
</dbReference>
<dbReference type="InterPro" id="IPR009078">
    <property type="entry name" value="Ferritin-like_SF"/>
</dbReference>
<dbReference type="EMBL" id="MN738789">
    <property type="protein sequence ID" value="QHT37028.1"/>
    <property type="molecule type" value="Genomic_DNA"/>
</dbReference>
<dbReference type="InterPro" id="IPR012348">
    <property type="entry name" value="RNR-like"/>
</dbReference>
<dbReference type="Gene3D" id="3.40.30.10">
    <property type="entry name" value="Glutaredoxin"/>
    <property type="match status" value="1"/>
</dbReference>
<comment type="similarity">
    <text evidence="1">Belongs to the ribonucleoside diphosphate reductase small chain family.</text>
</comment>
<dbReference type="PROSITE" id="PS00368">
    <property type="entry name" value="RIBORED_SMALL"/>
    <property type="match status" value="1"/>
</dbReference>
<evidence type="ECO:0000313" key="2">
    <source>
        <dbReference type="EMBL" id="QHT37028.1"/>
    </source>
</evidence>
<protein>
    <submittedName>
        <fullName evidence="2">Uncharacterized protein</fullName>
    </submittedName>
</protein>
<dbReference type="PANTHER" id="PTHR23409">
    <property type="entry name" value="RIBONUCLEOSIDE-DIPHOSPHATE REDUCTASE SMALL CHAIN"/>
    <property type="match status" value="1"/>
</dbReference>
<dbReference type="InterPro" id="IPR033909">
    <property type="entry name" value="RNR_small"/>
</dbReference>
<accession>A0A6C0F5V2</accession>
<evidence type="ECO:0000256" key="1">
    <source>
        <dbReference type="ARBA" id="ARBA00009303"/>
    </source>
</evidence>
<dbReference type="AlphaFoldDB" id="A0A6C0F5V2"/>
<dbReference type="Pfam" id="PF00268">
    <property type="entry name" value="Ribonuc_red_sm"/>
    <property type="match status" value="1"/>
</dbReference>
<organism evidence="2">
    <name type="scientific">viral metagenome</name>
    <dbReference type="NCBI Taxonomy" id="1070528"/>
    <lineage>
        <taxon>unclassified sequences</taxon>
        <taxon>metagenomes</taxon>
        <taxon>organismal metagenomes</taxon>
    </lineage>
</organism>
<reference evidence="2" key="1">
    <citation type="journal article" date="2020" name="Nature">
        <title>Giant virus diversity and host interactions through global metagenomics.</title>
        <authorList>
            <person name="Schulz F."/>
            <person name="Roux S."/>
            <person name="Paez-Espino D."/>
            <person name="Jungbluth S."/>
            <person name="Walsh D.A."/>
            <person name="Denef V.J."/>
            <person name="McMahon K.D."/>
            <person name="Konstantinidis K.T."/>
            <person name="Eloe-Fadrosh E.A."/>
            <person name="Kyrpides N.C."/>
            <person name="Woyke T."/>
        </authorList>
    </citation>
    <scope>NUCLEOTIDE SEQUENCE</scope>
    <source>
        <strain evidence="2">GVMAG-S-ERX555967-131</strain>
    </source>
</reference>
<dbReference type="GO" id="GO:0009263">
    <property type="term" value="P:deoxyribonucleotide biosynthetic process"/>
    <property type="evidence" value="ECO:0007669"/>
    <property type="project" value="InterPro"/>
</dbReference>
<dbReference type="Gene3D" id="1.10.620.20">
    <property type="entry name" value="Ribonucleotide Reductase, subunit A"/>
    <property type="match status" value="1"/>
</dbReference>
<dbReference type="InterPro" id="IPR030475">
    <property type="entry name" value="RNR_small_AS"/>
</dbReference>